<keyword evidence="3" id="KW-1185">Reference proteome</keyword>
<gene>
    <name evidence="2" type="ordered locus">Francci3_1824</name>
</gene>
<sequence length="377" mass="40884">MANWFPLVPRPRPPTIDRRQRLTEIEHLAHSAPGNARRTTNAAEALNKAALLASDCGLPDLAKDLCWRQFHVFDNAGPQPPALATAVLQPLINLGRLELRADDPDRAYTFFNQIHHAVRTSTAVVLDGVTVNPARLFADDNTLLRARRFTWTVLLGDGTRALARAGRWDDAVAHLHRHHGIGRRLLDGRQTLILASHLAGESEAARTALATSVTPTPWERAVAAVLGILCRHGSEPQAIGAALDDLRASSRDPTHPVFQNRLGLTLLDLATDATDQKWIASAILAGLRDGHDGRCAADALAHPRLQQHLSPAHRVDLVERVKTAGIQRPPPTTFRDAMTTATLAAERGLRDALAGPLEGGRLITRRPDQSAARGEAG</sequence>
<feature type="region of interest" description="Disordered" evidence="1">
    <location>
        <begin position="356"/>
        <end position="377"/>
    </location>
</feature>
<organism evidence="2 3">
    <name type="scientific">Frankia casuarinae (strain DSM 45818 / CECT 9043 / HFP020203 / CcI3)</name>
    <dbReference type="NCBI Taxonomy" id="106370"/>
    <lineage>
        <taxon>Bacteria</taxon>
        <taxon>Bacillati</taxon>
        <taxon>Actinomycetota</taxon>
        <taxon>Actinomycetes</taxon>
        <taxon>Frankiales</taxon>
        <taxon>Frankiaceae</taxon>
        <taxon>Frankia</taxon>
    </lineage>
</organism>
<evidence type="ECO:0000313" key="3">
    <source>
        <dbReference type="Proteomes" id="UP000001937"/>
    </source>
</evidence>
<dbReference type="KEGG" id="fra:Francci3_1824"/>
<protein>
    <submittedName>
        <fullName evidence="2">Uncharacterized protein</fullName>
    </submittedName>
</protein>
<reference evidence="2 3" key="1">
    <citation type="journal article" date="2007" name="Genome Res.">
        <title>Genome characteristics of facultatively symbiotic Frankia sp. strains reflect host range and host plant biogeography.</title>
        <authorList>
            <person name="Normand P."/>
            <person name="Lapierre P."/>
            <person name="Tisa L.S."/>
            <person name="Gogarten J.P."/>
            <person name="Alloisio N."/>
            <person name="Bagnarol E."/>
            <person name="Bassi C.A."/>
            <person name="Berry A.M."/>
            <person name="Bickhart D.M."/>
            <person name="Choisne N."/>
            <person name="Couloux A."/>
            <person name="Cournoyer B."/>
            <person name="Cruveiller S."/>
            <person name="Daubin V."/>
            <person name="Demange N."/>
            <person name="Francino M.P."/>
            <person name="Goltsman E."/>
            <person name="Huang Y."/>
            <person name="Kopp O.R."/>
            <person name="Labarre L."/>
            <person name="Lapidus A."/>
            <person name="Lavire C."/>
            <person name="Marechal J."/>
            <person name="Martinez M."/>
            <person name="Mastronunzio J.E."/>
            <person name="Mullin B.C."/>
            <person name="Niemann J."/>
            <person name="Pujic P."/>
            <person name="Rawnsley T."/>
            <person name="Rouy Z."/>
            <person name="Schenowitz C."/>
            <person name="Sellstedt A."/>
            <person name="Tavares F."/>
            <person name="Tomkins J.P."/>
            <person name="Vallenet D."/>
            <person name="Valverde C."/>
            <person name="Wall L.G."/>
            <person name="Wang Y."/>
            <person name="Medigue C."/>
            <person name="Benson D.R."/>
        </authorList>
    </citation>
    <scope>NUCLEOTIDE SEQUENCE [LARGE SCALE GENOMIC DNA]</scope>
    <source>
        <strain evidence="3">DSM 45818 / CECT 9043 / CcI3</strain>
    </source>
</reference>
<name>Q2JBZ2_FRACC</name>
<dbReference type="PhylomeDB" id="Q2JBZ2"/>
<dbReference type="EMBL" id="CP000249">
    <property type="protein sequence ID" value="ABD11200.1"/>
    <property type="molecule type" value="Genomic_DNA"/>
</dbReference>
<dbReference type="Proteomes" id="UP000001937">
    <property type="component" value="Chromosome"/>
</dbReference>
<evidence type="ECO:0000256" key="1">
    <source>
        <dbReference type="SAM" id="MobiDB-lite"/>
    </source>
</evidence>
<dbReference type="InterPro" id="IPR011990">
    <property type="entry name" value="TPR-like_helical_dom_sf"/>
</dbReference>
<dbReference type="Gene3D" id="1.25.40.10">
    <property type="entry name" value="Tetratricopeptide repeat domain"/>
    <property type="match status" value="1"/>
</dbReference>
<dbReference type="STRING" id="106370.Francci3_1824"/>
<dbReference type="HOGENOM" id="CLU_752091_0_0_11"/>
<dbReference type="eggNOG" id="ENOG5033RYS">
    <property type="taxonomic scope" value="Bacteria"/>
</dbReference>
<dbReference type="AlphaFoldDB" id="Q2JBZ2"/>
<accession>Q2JBZ2</accession>
<proteinExistence type="predicted"/>
<evidence type="ECO:0000313" key="2">
    <source>
        <dbReference type="EMBL" id="ABD11200.1"/>
    </source>
</evidence>